<dbReference type="HOGENOM" id="CLU_094640_2_0_10"/>
<evidence type="ECO:0000313" key="2">
    <source>
        <dbReference type="Proteomes" id="UP000007463"/>
    </source>
</evidence>
<dbReference type="AlphaFoldDB" id="F2IGD2"/>
<sequence length="170" mass="19690" precursor="true">MKQILLLVLFITISQLLMSQIAPLNQLEGKWFVNRSNFPMWLKGNKTNPSFNYSVTTRKGETVLLDEVLYTKKSKIKSIVGYDKPSNDSNTSFIWRGKGILGLLKSNWSILFLSTDQNWMIIHFKKTLFTPEGYDVISRSKTIDSEVQKEVFKKLKEFGIEEKLSVIHHD</sequence>
<dbReference type="Proteomes" id="UP000007463">
    <property type="component" value="Chromosome"/>
</dbReference>
<protein>
    <recommendedName>
        <fullName evidence="3">Lipocalin family protein</fullName>
    </recommendedName>
</protein>
<dbReference type="SUPFAM" id="SSF50814">
    <property type="entry name" value="Lipocalins"/>
    <property type="match status" value="1"/>
</dbReference>
<dbReference type="eggNOG" id="ENOG5032WVG">
    <property type="taxonomic scope" value="Bacteria"/>
</dbReference>
<reference evidence="2" key="2">
    <citation type="submission" date="2011-02" db="EMBL/GenBank/DDBJ databases">
        <title>The complete genome of Fluviicola taffensis DSM 16823.</title>
        <authorList>
            <consortium name="US DOE Joint Genome Institute (JGI-PGF)"/>
            <person name="Lucas S."/>
            <person name="Copeland A."/>
            <person name="Lapidus A."/>
            <person name="Bruce D."/>
            <person name="Goodwin L."/>
            <person name="Pitluck S."/>
            <person name="Kyrpides N."/>
            <person name="Mavromatis K."/>
            <person name="Ivanova N."/>
            <person name="Mikhailova N."/>
            <person name="Pagani I."/>
            <person name="Chertkov O."/>
            <person name="Detter J.C."/>
            <person name="Han C."/>
            <person name="Tapia R."/>
            <person name="Land M."/>
            <person name="Hauser L."/>
            <person name="Markowitz V."/>
            <person name="Cheng J.-F."/>
            <person name="Hugenholtz P."/>
            <person name="Woyke T."/>
            <person name="Wu D."/>
            <person name="Tindall B."/>
            <person name="Pomrenke H.G."/>
            <person name="Brambilla E."/>
            <person name="Klenk H.-P."/>
            <person name="Eisen J.A."/>
        </authorList>
    </citation>
    <scope>NUCLEOTIDE SEQUENCE [LARGE SCALE GENOMIC DNA]</scope>
    <source>
        <strain evidence="2">DSM 16823 / RW262 / RW262</strain>
    </source>
</reference>
<dbReference type="RefSeq" id="WP_013688556.1">
    <property type="nucleotide sequence ID" value="NC_015321.1"/>
</dbReference>
<dbReference type="Gene3D" id="2.40.128.20">
    <property type="match status" value="1"/>
</dbReference>
<reference evidence="1 2" key="1">
    <citation type="journal article" date="2011" name="Stand. Genomic Sci.">
        <title>Complete genome sequence of the gliding freshwater bacterium Fluviicola taffensis type strain (RW262).</title>
        <authorList>
            <person name="Woyke T."/>
            <person name="Chertkov O."/>
            <person name="Lapidus A."/>
            <person name="Nolan M."/>
            <person name="Lucas S."/>
            <person name="Del Rio T.G."/>
            <person name="Tice H."/>
            <person name="Cheng J.F."/>
            <person name="Tapia R."/>
            <person name="Han C."/>
            <person name="Goodwin L."/>
            <person name="Pitluck S."/>
            <person name="Liolios K."/>
            <person name="Pagani I."/>
            <person name="Ivanova N."/>
            <person name="Huntemann M."/>
            <person name="Mavromatis K."/>
            <person name="Mikhailova N."/>
            <person name="Pati A."/>
            <person name="Chen A."/>
            <person name="Palaniappan K."/>
            <person name="Land M."/>
            <person name="Hauser L."/>
            <person name="Brambilla E.M."/>
            <person name="Rohde M."/>
            <person name="Mwirichia R."/>
            <person name="Sikorski J."/>
            <person name="Tindall B.J."/>
            <person name="Goker M."/>
            <person name="Bristow J."/>
            <person name="Eisen J.A."/>
            <person name="Markowitz V."/>
            <person name="Hugenholtz P."/>
            <person name="Klenk H.P."/>
            <person name="Kyrpides N.C."/>
        </authorList>
    </citation>
    <scope>NUCLEOTIDE SEQUENCE [LARGE SCALE GENOMIC DNA]</scope>
    <source>
        <strain evidence="2">DSM 16823 / RW262 / RW262</strain>
    </source>
</reference>
<dbReference type="InterPro" id="IPR012674">
    <property type="entry name" value="Calycin"/>
</dbReference>
<keyword evidence="2" id="KW-1185">Reference proteome</keyword>
<dbReference type="KEGG" id="fte:Fluta_3832"/>
<name>F2IGD2_FLUTR</name>
<accession>F2IGD2</accession>
<dbReference type="EMBL" id="CP002542">
    <property type="protein sequence ID" value="AEA45798.1"/>
    <property type="molecule type" value="Genomic_DNA"/>
</dbReference>
<dbReference type="STRING" id="755732.Fluta_3832"/>
<evidence type="ECO:0008006" key="3">
    <source>
        <dbReference type="Google" id="ProtNLM"/>
    </source>
</evidence>
<evidence type="ECO:0000313" key="1">
    <source>
        <dbReference type="EMBL" id="AEA45798.1"/>
    </source>
</evidence>
<proteinExistence type="predicted"/>
<gene>
    <name evidence="1" type="ordered locus">Fluta_3832</name>
</gene>
<organism evidence="1 2">
    <name type="scientific">Fluviicola taffensis (strain DSM 16823 / NCIMB 13979 / RW262)</name>
    <dbReference type="NCBI Taxonomy" id="755732"/>
    <lineage>
        <taxon>Bacteria</taxon>
        <taxon>Pseudomonadati</taxon>
        <taxon>Bacteroidota</taxon>
        <taxon>Flavobacteriia</taxon>
        <taxon>Flavobacteriales</taxon>
        <taxon>Crocinitomicaceae</taxon>
        <taxon>Fluviicola</taxon>
    </lineage>
</organism>